<dbReference type="AlphaFoldDB" id="A0A915KZE1"/>
<reference evidence="3" key="1">
    <citation type="submission" date="2022-11" db="UniProtKB">
        <authorList>
            <consortium name="WormBaseParasite"/>
        </authorList>
    </citation>
    <scope>IDENTIFICATION</scope>
</reference>
<proteinExistence type="predicted"/>
<protein>
    <submittedName>
        <fullName evidence="3">Uncharacterized protein</fullName>
    </submittedName>
</protein>
<evidence type="ECO:0000313" key="3">
    <source>
        <dbReference type="WBParaSite" id="nRc.2.0.1.t44192-RA"/>
    </source>
</evidence>
<name>A0A915KZE1_ROMCU</name>
<evidence type="ECO:0000313" key="2">
    <source>
        <dbReference type="Proteomes" id="UP000887565"/>
    </source>
</evidence>
<sequence length="112" mass="12695">MITTHHLLKSVDQSKMQHRDETSKNQNIEKLGCSWITFQSFGIICCSGPRQISLNEICEDLIVEGEQYFNVPLTPATGLAGLKVPSLLRYRLDNPKSIIILYYVNVIQDIEA</sequence>
<keyword evidence="2" id="KW-1185">Reference proteome</keyword>
<accession>A0A915KZE1</accession>
<evidence type="ECO:0000256" key="1">
    <source>
        <dbReference type="SAM" id="MobiDB-lite"/>
    </source>
</evidence>
<organism evidence="2 3">
    <name type="scientific">Romanomermis culicivorax</name>
    <name type="common">Nematode worm</name>
    <dbReference type="NCBI Taxonomy" id="13658"/>
    <lineage>
        <taxon>Eukaryota</taxon>
        <taxon>Metazoa</taxon>
        <taxon>Ecdysozoa</taxon>
        <taxon>Nematoda</taxon>
        <taxon>Enoplea</taxon>
        <taxon>Dorylaimia</taxon>
        <taxon>Mermithida</taxon>
        <taxon>Mermithoidea</taxon>
        <taxon>Mermithidae</taxon>
        <taxon>Romanomermis</taxon>
    </lineage>
</organism>
<dbReference type="Proteomes" id="UP000887565">
    <property type="component" value="Unplaced"/>
</dbReference>
<dbReference type="WBParaSite" id="nRc.2.0.1.t44192-RA">
    <property type="protein sequence ID" value="nRc.2.0.1.t44192-RA"/>
    <property type="gene ID" value="nRc.2.0.1.g44192"/>
</dbReference>
<feature type="region of interest" description="Disordered" evidence="1">
    <location>
        <begin position="1"/>
        <end position="23"/>
    </location>
</feature>